<keyword evidence="1" id="KW-0732">Signal</keyword>
<organism evidence="2 3">
    <name type="scientific">Microthyrium microscopicum</name>
    <dbReference type="NCBI Taxonomy" id="703497"/>
    <lineage>
        <taxon>Eukaryota</taxon>
        <taxon>Fungi</taxon>
        <taxon>Dikarya</taxon>
        <taxon>Ascomycota</taxon>
        <taxon>Pezizomycotina</taxon>
        <taxon>Dothideomycetes</taxon>
        <taxon>Dothideomycetes incertae sedis</taxon>
        <taxon>Microthyriales</taxon>
        <taxon>Microthyriaceae</taxon>
        <taxon>Microthyrium</taxon>
    </lineage>
</organism>
<evidence type="ECO:0000313" key="3">
    <source>
        <dbReference type="Proteomes" id="UP000799302"/>
    </source>
</evidence>
<name>A0A6A6TY69_9PEZI</name>
<reference evidence="2" key="1">
    <citation type="journal article" date="2020" name="Stud. Mycol.">
        <title>101 Dothideomycetes genomes: a test case for predicting lifestyles and emergence of pathogens.</title>
        <authorList>
            <person name="Haridas S."/>
            <person name="Albert R."/>
            <person name="Binder M."/>
            <person name="Bloem J."/>
            <person name="Labutti K."/>
            <person name="Salamov A."/>
            <person name="Andreopoulos B."/>
            <person name="Baker S."/>
            <person name="Barry K."/>
            <person name="Bills G."/>
            <person name="Bluhm B."/>
            <person name="Cannon C."/>
            <person name="Castanera R."/>
            <person name="Culley D."/>
            <person name="Daum C."/>
            <person name="Ezra D."/>
            <person name="Gonzalez J."/>
            <person name="Henrissat B."/>
            <person name="Kuo A."/>
            <person name="Liang C."/>
            <person name="Lipzen A."/>
            <person name="Lutzoni F."/>
            <person name="Magnuson J."/>
            <person name="Mondo S."/>
            <person name="Nolan M."/>
            <person name="Ohm R."/>
            <person name="Pangilinan J."/>
            <person name="Park H.-J."/>
            <person name="Ramirez L."/>
            <person name="Alfaro M."/>
            <person name="Sun H."/>
            <person name="Tritt A."/>
            <person name="Yoshinaga Y."/>
            <person name="Zwiers L.-H."/>
            <person name="Turgeon B."/>
            <person name="Goodwin S."/>
            <person name="Spatafora J."/>
            <person name="Crous P."/>
            <person name="Grigoriev I."/>
        </authorList>
    </citation>
    <scope>NUCLEOTIDE SEQUENCE</scope>
    <source>
        <strain evidence="2">CBS 115976</strain>
    </source>
</reference>
<dbReference type="EMBL" id="MU004241">
    <property type="protein sequence ID" value="KAF2665039.1"/>
    <property type="molecule type" value="Genomic_DNA"/>
</dbReference>
<accession>A0A6A6TY69</accession>
<proteinExistence type="predicted"/>
<keyword evidence="3" id="KW-1185">Reference proteome</keyword>
<feature type="chain" id="PRO_5025691902" evidence="1">
    <location>
        <begin position="20"/>
        <end position="80"/>
    </location>
</feature>
<gene>
    <name evidence="2" type="ORF">BT63DRAFT_428991</name>
</gene>
<feature type="signal peptide" evidence="1">
    <location>
        <begin position="1"/>
        <end position="19"/>
    </location>
</feature>
<sequence>MRFSQILFTAAMLATSTLAAPADTSIEAILCGSINGQVISTPDPFSDSLLQRPLLTNYIETATKMVVPATKAPVDLPVLQ</sequence>
<evidence type="ECO:0000313" key="2">
    <source>
        <dbReference type="EMBL" id="KAF2665039.1"/>
    </source>
</evidence>
<evidence type="ECO:0000256" key="1">
    <source>
        <dbReference type="SAM" id="SignalP"/>
    </source>
</evidence>
<protein>
    <submittedName>
        <fullName evidence="2">Uncharacterized protein</fullName>
    </submittedName>
</protein>
<dbReference type="Proteomes" id="UP000799302">
    <property type="component" value="Unassembled WGS sequence"/>
</dbReference>
<dbReference type="AlphaFoldDB" id="A0A6A6TY69"/>